<accession>A0A9P6KP64</accession>
<dbReference type="PANTHER" id="PTHR10696:SF54">
    <property type="entry name" value="FAMILY OXIDOREDUCTASE, PUTATIVE (AFU_ORTHOLOGUE AFUA_4G13850)-RELATED"/>
    <property type="match status" value="1"/>
</dbReference>
<keyword evidence="1" id="KW-0560">Oxidoreductase</keyword>
<evidence type="ECO:0000313" key="5">
    <source>
        <dbReference type="Proteomes" id="UP000756921"/>
    </source>
</evidence>
<dbReference type="GO" id="GO:0051213">
    <property type="term" value="F:dioxygenase activity"/>
    <property type="evidence" value="ECO:0007669"/>
    <property type="project" value="UniProtKB-KW"/>
</dbReference>
<proteinExistence type="predicted"/>
<evidence type="ECO:0000313" key="4">
    <source>
        <dbReference type="EMBL" id="KAF9733762.1"/>
    </source>
</evidence>
<evidence type="ECO:0000256" key="1">
    <source>
        <dbReference type="ARBA" id="ARBA00023002"/>
    </source>
</evidence>
<dbReference type="InterPro" id="IPR003819">
    <property type="entry name" value="TauD/TfdA-like"/>
</dbReference>
<gene>
    <name evidence="4" type="ORF">PMIN01_08105</name>
</gene>
<keyword evidence="4" id="KW-0223">Dioxygenase</keyword>
<feature type="domain" description="TauD/TfdA-like" evidence="3">
    <location>
        <begin position="205"/>
        <end position="335"/>
    </location>
</feature>
<dbReference type="Gene3D" id="3.60.130.10">
    <property type="entry name" value="Clavaminate synthase-like"/>
    <property type="match status" value="1"/>
</dbReference>
<dbReference type="InterPro" id="IPR050411">
    <property type="entry name" value="AlphaKG_dependent_hydroxylases"/>
</dbReference>
<keyword evidence="5" id="KW-1185">Reference proteome</keyword>
<dbReference type="Proteomes" id="UP000756921">
    <property type="component" value="Unassembled WGS sequence"/>
</dbReference>
<dbReference type="Pfam" id="PF02668">
    <property type="entry name" value="TauD"/>
    <property type="match status" value="1"/>
</dbReference>
<sequence>MSDSSISRRPSLESLRSGCSMSIPKNESDRLPPRAHGLMAWDEKDIDPKSFVLMLNNDEVQTIRHAVVAIKLRQPPSTNGNDMVASINKSTFSLPTGLADKLSALSTQIHHGRGVAIVRGLGAANFNDKEAVIAFVGVCAHVCPLRATDSYANITLAHIRDASKDKVLPGAERMGLAGSKLPIAMVLRRHPCDKRQERGEEHHRYNELLETEPTVLETMAAADWPFELKQGVNVPPSLEPGPTLFFADGKPMVQHVNAPLKGGAQLPRDKSMLPLSPKQVHASKTLEELAHRFSVKLDRQQGDIQFINNLSIMHARRAYSSAVEGKAADRHFLRMFLRDSENEWTKPRLYQNQFDKAFTRGRPENFPIIDNDPWRIISGRESHG</sequence>
<organism evidence="4 5">
    <name type="scientific">Paraphaeosphaeria minitans</name>
    <dbReference type="NCBI Taxonomy" id="565426"/>
    <lineage>
        <taxon>Eukaryota</taxon>
        <taxon>Fungi</taxon>
        <taxon>Dikarya</taxon>
        <taxon>Ascomycota</taxon>
        <taxon>Pezizomycotina</taxon>
        <taxon>Dothideomycetes</taxon>
        <taxon>Pleosporomycetidae</taxon>
        <taxon>Pleosporales</taxon>
        <taxon>Massarineae</taxon>
        <taxon>Didymosphaeriaceae</taxon>
        <taxon>Paraphaeosphaeria</taxon>
    </lineage>
</organism>
<dbReference type="PANTHER" id="PTHR10696">
    <property type="entry name" value="GAMMA-BUTYROBETAINE HYDROXYLASE-RELATED"/>
    <property type="match status" value="1"/>
</dbReference>
<protein>
    <submittedName>
        <fullName evidence="4">TfdA family Taurine catabolism dioxygenase TauD</fullName>
    </submittedName>
</protein>
<dbReference type="EMBL" id="WJXW01000008">
    <property type="protein sequence ID" value="KAF9733762.1"/>
    <property type="molecule type" value="Genomic_DNA"/>
</dbReference>
<dbReference type="OrthoDB" id="272271at2759"/>
<reference evidence="4" key="1">
    <citation type="journal article" date="2020" name="Mol. Plant Microbe Interact.">
        <title>Genome Sequence of the Biocontrol Agent Coniothyrium minitans strain Conio (IMI 134523).</title>
        <authorList>
            <person name="Patel D."/>
            <person name="Shittu T.A."/>
            <person name="Baroncelli R."/>
            <person name="Muthumeenakshi S."/>
            <person name="Osborne T.H."/>
            <person name="Janganan T.K."/>
            <person name="Sreenivasaprasad S."/>
        </authorList>
    </citation>
    <scope>NUCLEOTIDE SEQUENCE</scope>
    <source>
        <strain evidence="4">Conio</strain>
    </source>
</reference>
<evidence type="ECO:0000256" key="2">
    <source>
        <dbReference type="SAM" id="MobiDB-lite"/>
    </source>
</evidence>
<dbReference type="SUPFAM" id="SSF51197">
    <property type="entry name" value="Clavaminate synthase-like"/>
    <property type="match status" value="1"/>
</dbReference>
<feature type="region of interest" description="Disordered" evidence="2">
    <location>
        <begin position="1"/>
        <end position="32"/>
    </location>
</feature>
<dbReference type="AlphaFoldDB" id="A0A9P6KP64"/>
<evidence type="ECO:0000259" key="3">
    <source>
        <dbReference type="Pfam" id="PF02668"/>
    </source>
</evidence>
<name>A0A9P6KP64_9PLEO</name>
<dbReference type="InterPro" id="IPR042098">
    <property type="entry name" value="TauD-like_sf"/>
</dbReference>
<comment type="caution">
    <text evidence="4">The sequence shown here is derived from an EMBL/GenBank/DDBJ whole genome shotgun (WGS) entry which is preliminary data.</text>
</comment>